<dbReference type="Proteomes" id="UP001278500">
    <property type="component" value="Unassembled WGS sequence"/>
</dbReference>
<evidence type="ECO:0000313" key="1">
    <source>
        <dbReference type="EMBL" id="KAK3344637.1"/>
    </source>
</evidence>
<proteinExistence type="predicted"/>
<protein>
    <submittedName>
        <fullName evidence="1">Uncharacterized protein</fullName>
    </submittedName>
</protein>
<comment type="caution">
    <text evidence="1">The sequence shown here is derived from an EMBL/GenBank/DDBJ whole genome shotgun (WGS) entry which is preliminary data.</text>
</comment>
<gene>
    <name evidence="1" type="ORF">B0H65DRAFT_539134</name>
</gene>
<keyword evidence="2" id="KW-1185">Reference proteome</keyword>
<dbReference type="EMBL" id="JAUEPP010000004">
    <property type="protein sequence ID" value="KAK3344637.1"/>
    <property type="molecule type" value="Genomic_DNA"/>
</dbReference>
<dbReference type="AlphaFoldDB" id="A0AAE0JE22"/>
<name>A0AAE0JE22_9PEZI</name>
<sequence>MDQRTPVEEWFPGPQKIDQPYPIINDTSGIPLKAELVVPPPDQVSKGGCIECLGVLKLPMPDPEHWLPDGSYVTVKISSSPAESHQSSPSRGSICDGNSEKNYWYGETREYESSVTSECDVSPAFTGNSFHEEIACDPEDPTNKDTNIPLTTLSGGWNYPNTDTLYFFFENVTFPKAGIFRVKFEIVMMGYRDRYDRPHENDYYPFLKSNFWNYEDIPDEEKMEEYKKTGFRAGVLVAGEDTIVSDEPDWRGMNDPANWISGSRARAIIEMIEEKKRNCIKVLNNNLEPETPLPT</sequence>
<evidence type="ECO:0000313" key="2">
    <source>
        <dbReference type="Proteomes" id="UP001278500"/>
    </source>
</evidence>
<organism evidence="1 2">
    <name type="scientific">Neurospora tetraspora</name>
    <dbReference type="NCBI Taxonomy" id="94610"/>
    <lineage>
        <taxon>Eukaryota</taxon>
        <taxon>Fungi</taxon>
        <taxon>Dikarya</taxon>
        <taxon>Ascomycota</taxon>
        <taxon>Pezizomycotina</taxon>
        <taxon>Sordariomycetes</taxon>
        <taxon>Sordariomycetidae</taxon>
        <taxon>Sordariales</taxon>
        <taxon>Sordariaceae</taxon>
        <taxon>Neurospora</taxon>
    </lineage>
</organism>
<reference evidence="1" key="1">
    <citation type="journal article" date="2023" name="Mol. Phylogenet. Evol.">
        <title>Genome-scale phylogeny and comparative genomics of the fungal order Sordariales.</title>
        <authorList>
            <person name="Hensen N."/>
            <person name="Bonometti L."/>
            <person name="Westerberg I."/>
            <person name="Brannstrom I.O."/>
            <person name="Guillou S."/>
            <person name="Cros-Aarteil S."/>
            <person name="Calhoun S."/>
            <person name="Haridas S."/>
            <person name="Kuo A."/>
            <person name="Mondo S."/>
            <person name="Pangilinan J."/>
            <person name="Riley R."/>
            <person name="LaButti K."/>
            <person name="Andreopoulos B."/>
            <person name="Lipzen A."/>
            <person name="Chen C."/>
            <person name="Yan M."/>
            <person name="Daum C."/>
            <person name="Ng V."/>
            <person name="Clum A."/>
            <person name="Steindorff A."/>
            <person name="Ohm R.A."/>
            <person name="Martin F."/>
            <person name="Silar P."/>
            <person name="Natvig D.O."/>
            <person name="Lalanne C."/>
            <person name="Gautier V."/>
            <person name="Ament-Velasquez S.L."/>
            <person name="Kruys A."/>
            <person name="Hutchinson M.I."/>
            <person name="Powell A.J."/>
            <person name="Barry K."/>
            <person name="Miller A.N."/>
            <person name="Grigoriev I.V."/>
            <person name="Debuchy R."/>
            <person name="Gladieux P."/>
            <person name="Hiltunen Thoren M."/>
            <person name="Johannesson H."/>
        </authorList>
    </citation>
    <scope>NUCLEOTIDE SEQUENCE</scope>
    <source>
        <strain evidence="1">CBS 560.94</strain>
    </source>
</reference>
<dbReference type="RefSeq" id="XP_062681250.1">
    <property type="nucleotide sequence ID" value="XM_062829111.1"/>
</dbReference>
<reference evidence="1" key="2">
    <citation type="submission" date="2023-06" db="EMBL/GenBank/DDBJ databases">
        <authorList>
            <consortium name="Lawrence Berkeley National Laboratory"/>
            <person name="Haridas S."/>
            <person name="Hensen N."/>
            <person name="Bonometti L."/>
            <person name="Westerberg I."/>
            <person name="Brannstrom I.O."/>
            <person name="Guillou S."/>
            <person name="Cros-Aarteil S."/>
            <person name="Calhoun S."/>
            <person name="Kuo A."/>
            <person name="Mondo S."/>
            <person name="Pangilinan J."/>
            <person name="Riley R."/>
            <person name="Labutti K."/>
            <person name="Andreopoulos B."/>
            <person name="Lipzen A."/>
            <person name="Chen C."/>
            <person name="Yanf M."/>
            <person name="Daum C."/>
            <person name="Ng V."/>
            <person name="Clum A."/>
            <person name="Steindorff A."/>
            <person name="Ohm R."/>
            <person name="Martin F."/>
            <person name="Silar P."/>
            <person name="Natvig D."/>
            <person name="Lalanne C."/>
            <person name="Gautier V."/>
            <person name="Ament-Velasquez S.L."/>
            <person name="Kruys A."/>
            <person name="Hutchinson M.I."/>
            <person name="Powell A.J."/>
            <person name="Barry K."/>
            <person name="Miller A.N."/>
            <person name="Grigoriev I.V."/>
            <person name="Debuchy R."/>
            <person name="Gladieux P."/>
            <person name="Thoren M.H."/>
            <person name="Johannesson H."/>
        </authorList>
    </citation>
    <scope>NUCLEOTIDE SEQUENCE</scope>
    <source>
        <strain evidence="1">CBS 560.94</strain>
    </source>
</reference>
<dbReference type="GeneID" id="87866265"/>
<accession>A0AAE0JE22</accession>